<dbReference type="Gene3D" id="1.10.150.240">
    <property type="entry name" value="Putative phosphatase, domain 2"/>
    <property type="match status" value="1"/>
</dbReference>
<name>A0ABS9H1U3_9BACL</name>
<dbReference type="InterPro" id="IPR023214">
    <property type="entry name" value="HAD_sf"/>
</dbReference>
<dbReference type="Proteomes" id="UP001649381">
    <property type="component" value="Unassembled WGS sequence"/>
</dbReference>
<dbReference type="SUPFAM" id="SSF56784">
    <property type="entry name" value="HAD-like"/>
    <property type="match status" value="1"/>
</dbReference>
<dbReference type="GO" id="GO:0016787">
    <property type="term" value="F:hydrolase activity"/>
    <property type="evidence" value="ECO:0007669"/>
    <property type="project" value="UniProtKB-KW"/>
</dbReference>
<dbReference type="NCBIfam" id="TIGR01549">
    <property type="entry name" value="HAD-SF-IA-v1"/>
    <property type="match status" value="1"/>
</dbReference>
<keyword evidence="2" id="KW-1185">Reference proteome</keyword>
<dbReference type="SFLD" id="SFLDG01129">
    <property type="entry name" value="C1.5:_HAD__Beta-PGM__Phosphata"/>
    <property type="match status" value="1"/>
</dbReference>
<reference evidence="1 2" key="1">
    <citation type="submission" date="2022-01" db="EMBL/GenBank/DDBJ databases">
        <title>Alkalihalobacillus sp. EGI L200015, a novel bacterium isolated from a salt lake sediment.</title>
        <authorList>
            <person name="Gao L."/>
            <person name="Fang B.-Z."/>
            <person name="Li W.-J."/>
        </authorList>
    </citation>
    <scope>NUCLEOTIDE SEQUENCE [LARGE SCALE GENOMIC DNA]</scope>
    <source>
        <strain evidence="1 2">KCTC 12718</strain>
    </source>
</reference>
<dbReference type="InterPro" id="IPR041492">
    <property type="entry name" value="HAD_2"/>
</dbReference>
<dbReference type="InterPro" id="IPR050155">
    <property type="entry name" value="HAD-like_hydrolase_sf"/>
</dbReference>
<dbReference type="Pfam" id="PF13419">
    <property type="entry name" value="HAD_2"/>
    <property type="match status" value="1"/>
</dbReference>
<sequence>MNILWDFDGTLVDSYRLFVKLFKKVLGDDTSEEEIYSKMKVSFTHAFQYYQFTDERKKEFQALEAELLPSDFELFEGLQSVLQLAEHNFIVTHNSREVVKNVIQHHRLDQYFTKVIGWEDRFPRKPDATAYKHVLETYAIDLVVGDRELDLLPAKELGIPTCSFQNEHVAGMDYYVDSYTELYEILTKKL</sequence>
<dbReference type="InterPro" id="IPR023198">
    <property type="entry name" value="PGP-like_dom2"/>
</dbReference>
<evidence type="ECO:0000313" key="1">
    <source>
        <dbReference type="EMBL" id="MCF6138011.1"/>
    </source>
</evidence>
<dbReference type="InterPro" id="IPR006439">
    <property type="entry name" value="HAD-SF_hydro_IA"/>
</dbReference>
<keyword evidence="1" id="KW-0378">Hydrolase</keyword>
<dbReference type="EMBL" id="JAKIJS010000001">
    <property type="protein sequence ID" value="MCF6138011.1"/>
    <property type="molecule type" value="Genomic_DNA"/>
</dbReference>
<accession>A0ABS9H1U3</accession>
<dbReference type="SFLD" id="SFLDS00003">
    <property type="entry name" value="Haloacid_Dehalogenase"/>
    <property type="match status" value="1"/>
</dbReference>
<protein>
    <submittedName>
        <fullName evidence="1">HAD-IA family hydrolase</fullName>
    </submittedName>
</protein>
<dbReference type="PANTHER" id="PTHR43434:SF25">
    <property type="entry name" value="PHOSPHOGLYCOLATE PHOSPHATASE"/>
    <property type="match status" value="1"/>
</dbReference>
<gene>
    <name evidence="1" type="ORF">L2716_09775</name>
</gene>
<organism evidence="1 2">
    <name type="scientific">Pseudalkalibacillus berkeleyi</name>
    <dbReference type="NCBI Taxonomy" id="1069813"/>
    <lineage>
        <taxon>Bacteria</taxon>
        <taxon>Bacillati</taxon>
        <taxon>Bacillota</taxon>
        <taxon>Bacilli</taxon>
        <taxon>Bacillales</taxon>
        <taxon>Fictibacillaceae</taxon>
        <taxon>Pseudalkalibacillus</taxon>
    </lineage>
</organism>
<evidence type="ECO:0000313" key="2">
    <source>
        <dbReference type="Proteomes" id="UP001649381"/>
    </source>
</evidence>
<dbReference type="PANTHER" id="PTHR43434">
    <property type="entry name" value="PHOSPHOGLYCOLATE PHOSPHATASE"/>
    <property type="match status" value="1"/>
</dbReference>
<dbReference type="Gene3D" id="3.40.50.1000">
    <property type="entry name" value="HAD superfamily/HAD-like"/>
    <property type="match status" value="1"/>
</dbReference>
<comment type="caution">
    <text evidence="1">The sequence shown here is derived from an EMBL/GenBank/DDBJ whole genome shotgun (WGS) entry which is preliminary data.</text>
</comment>
<proteinExistence type="predicted"/>
<dbReference type="InterPro" id="IPR036412">
    <property type="entry name" value="HAD-like_sf"/>
</dbReference>
<dbReference type="RefSeq" id="WP_236334085.1">
    <property type="nucleotide sequence ID" value="NZ_JAKIJS010000001.1"/>
</dbReference>